<accession>A0A2V2NDW0</accession>
<keyword evidence="1 5" id="KW-0489">Methyltransferase</keyword>
<dbReference type="PROSITE" id="PS51683">
    <property type="entry name" value="SAM_OMT_II"/>
    <property type="match status" value="1"/>
</dbReference>
<dbReference type="CDD" id="cd02440">
    <property type="entry name" value="AdoMet_MTases"/>
    <property type="match status" value="1"/>
</dbReference>
<dbReference type="InterPro" id="IPR016461">
    <property type="entry name" value="COMT-like"/>
</dbReference>
<dbReference type="Pfam" id="PF00891">
    <property type="entry name" value="Methyltransf_2"/>
    <property type="match status" value="1"/>
</dbReference>
<evidence type="ECO:0000313" key="5">
    <source>
        <dbReference type="EMBL" id="PWR74547.1"/>
    </source>
</evidence>
<evidence type="ECO:0000256" key="3">
    <source>
        <dbReference type="ARBA" id="ARBA00022691"/>
    </source>
</evidence>
<dbReference type="InterPro" id="IPR029063">
    <property type="entry name" value="SAM-dependent_MTases_sf"/>
</dbReference>
<dbReference type="SUPFAM" id="SSF53335">
    <property type="entry name" value="S-adenosyl-L-methionine-dependent methyltransferases"/>
    <property type="match status" value="1"/>
</dbReference>
<protein>
    <submittedName>
        <fullName evidence="5">Methyltransferase</fullName>
    </submittedName>
</protein>
<comment type="caution">
    <text evidence="5">The sequence shown here is derived from an EMBL/GenBank/DDBJ whole genome shotgun (WGS) entry which is preliminary data.</text>
</comment>
<evidence type="ECO:0000313" key="6">
    <source>
        <dbReference type="Proteomes" id="UP000245934"/>
    </source>
</evidence>
<dbReference type="Gene3D" id="1.10.10.10">
    <property type="entry name" value="Winged helix-like DNA-binding domain superfamily/Winged helix DNA-binding domain"/>
    <property type="match status" value="1"/>
</dbReference>
<keyword evidence="3" id="KW-0949">S-adenosyl-L-methionine</keyword>
<evidence type="ECO:0000256" key="2">
    <source>
        <dbReference type="ARBA" id="ARBA00022679"/>
    </source>
</evidence>
<organism evidence="5 6">
    <name type="scientific">Methanospirillum stamsii</name>
    <dbReference type="NCBI Taxonomy" id="1277351"/>
    <lineage>
        <taxon>Archaea</taxon>
        <taxon>Methanobacteriati</taxon>
        <taxon>Methanobacteriota</taxon>
        <taxon>Stenosarchaea group</taxon>
        <taxon>Methanomicrobia</taxon>
        <taxon>Methanomicrobiales</taxon>
        <taxon>Methanospirillaceae</taxon>
        <taxon>Methanospirillum</taxon>
    </lineage>
</organism>
<dbReference type="AlphaFoldDB" id="A0A2V2NDW0"/>
<dbReference type="InterPro" id="IPR001077">
    <property type="entry name" value="COMT_C"/>
</dbReference>
<reference evidence="5 6" key="1">
    <citation type="submission" date="2018-05" db="EMBL/GenBank/DDBJ databases">
        <title>Draft genome of Methanospirillum stamsii Pt1.</title>
        <authorList>
            <person name="Dueholm M.S."/>
            <person name="Nielsen P.H."/>
            <person name="Bakmann L.F."/>
            <person name="Otzen D.E."/>
        </authorList>
    </citation>
    <scope>NUCLEOTIDE SEQUENCE [LARGE SCALE GENOMIC DNA]</scope>
    <source>
        <strain evidence="5 6">Pt1</strain>
    </source>
</reference>
<keyword evidence="6" id="KW-1185">Reference proteome</keyword>
<evidence type="ECO:0000256" key="1">
    <source>
        <dbReference type="ARBA" id="ARBA00022603"/>
    </source>
</evidence>
<dbReference type="EMBL" id="QGMZ01000017">
    <property type="protein sequence ID" value="PWR74547.1"/>
    <property type="molecule type" value="Genomic_DNA"/>
</dbReference>
<dbReference type="GO" id="GO:0008171">
    <property type="term" value="F:O-methyltransferase activity"/>
    <property type="evidence" value="ECO:0007669"/>
    <property type="project" value="InterPro"/>
</dbReference>
<dbReference type="Gene3D" id="3.40.50.150">
    <property type="entry name" value="Vaccinia Virus protein VP39"/>
    <property type="match status" value="1"/>
</dbReference>
<name>A0A2V2NDW0_9EURY</name>
<evidence type="ECO:0000259" key="4">
    <source>
        <dbReference type="Pfam" id="PF00891"/>
    </source>
</evidence>
<dbReference type="InterPro" id="IPR036388">
    <property type="entry name" value="WH-like_DNA-bd_sf"/>
</dbReference>
<sequence>MLNLKYLGKQQAQKDFIRLSQKRKMSDANPIKPSNRKNLPGVKPMKNIPEVKNDFGKLYEKLLTNQEKNLFIAAIELGIFQELSNWKSTEELVKKLNINQKNAEVFLNSLVSLDLIEKKNGSFKNLPAVEEFFAEKNDKYLGDSFLSYYDYYNMSSTQICELVRNGPGDGEMPNINSEDLWTEHARLTVNFLRAGMAQLAIRHVSSLPEYPTFRRMLDLGCGTGVFGTLITMNHPSMKAVLFDRPAVLRVAQEVIDEYEMGDRVQVTGGDYICDPIGENYDLVWASETLNFAGEHLDTVIKKIFNALNPGGVYVSLSDGMTDERTKPKEMIMGTLMTALYGNDVGMSEGVIANAMIKSGFASVQSRTVKTPIGEMVMDIARKSS</sequence>
<gene>
    <name evidence="5" type="ORF">DLD82_08865</name>
</gene>
<dbReference type="Proteomes" id="UP000245934">
    <property type="component" value="Unassembled WGS sequence"/>
</dbReference>
<proteinExistence type="predicted"/>
<keyword evidence="2 5" id="KW-0808">Transferase</keyword>
<feature type="domain" description="O-methyltransferase C-terminal" evidence="4">
    <location>
        <begin position="194"/>
        <end position="332"/>
    </location>
</feature>
<dbReference type="GO" id="GO:0032259">
    <property type="term" value="P:methylation"/>
    <property type="evidence" value="ECO:0007669"/>
    <property type="project" value="UniProtKB-KW"/>
</dbReference>